<proteinExistence type="predicted"/>
<gene>
    <name evidence="1" type="ORF">Patl1_10551</name>
</gene>
<comment type="caution">
    <text evidence="1">The sequence shown here is derived from an EMBL/GenBank/DDBJ whole genome shotgun (WGS) entry which is preliminary data.</text>
</comment>
<sequence>MLSRQINRSLCFQTLKAITFNLHSDIPFHYHHEIVSLLCFVFPGHCSFITEALGLPYLPPYLSLNKGQSFQHGVNFAVSGATALGKEFFEEQKLGTLLWTNASLSVQIGWFKKLKTSLCTTKQECDNYLKKSLFFVGEIGGNDYNYPAFVGGNINQLKASVPLVVEAITKAISMLIEEGAVELVVPGNLPVGCSAVYMTLFRSPNKADYDPRNGCLKAYNAFAKYHNNKLKDALQTLRLKYPHTKIIYADYYGAAKRFYHAPKRYGFTGGALTACCGGGGPYNFNNSARCGHTGSKACKDPSTFANWDGIHLTEAAYRSIAGGLINGGFSTPSL</sequence>
<evidence type="ECO:0000313" key="2">
    <source>
        <dbReference type="Proteomes" id="UP001164250"/>
    </source>
</evidence>
<dbReference type="Proteomes" id="UP001164250">
    <property type="component" value="Chromosome 12"/>
</dbReference>
<dbReference type="EMBL" id="CM047908">
    <property type="protein sequence ID" value="KAJ0082378.1"/>
    <property type="molecule type" value="Genomic_DNA"/>
</dbReference>
<keyword evidence="2" id="KW-1185">Reference proteome</keyword>
<name>A0ACC1A8N6_9ROSI</name>
<organism evidence="1 2">
    <name type="scientific">Pistacia atlantica</name>
    <dbReference type="NCBI Taxonomy" id="434234"/>
    <lineage>
        <taxon>Eukaryota</taxon>
        <taxon>Viridiplantae</taxon>
        <taxon>Streptophyta</taxon>
        <taxon>Embryophyta</taxon>
        <taxon>Tracheophyta</taxon>
        <taxon>Spermatophyta</taxon>
        <taxon>Magnoliopsida</taxon>
        <taxon>eudicotyledons</taxon>
        <taxon>Gunneridae</taxon>
        <taxon>Pentapetalae</taxon>
        <taxon>rosids</taxon>
        <taxon>malvids</taxon>
        <taxon>Sapindales</taxon>
        <taxon>Anacardiaceae</taxon>
        <taxon>Pistacia</taxon>
    </lineage>
</organism>
<reference evidence="2" key="1">
    <citation type="journal article" date="2023" name="G3 (Bethesda)">
        <title>Genome assembly and association tests identify interacting loci associated with vigor, precocity, and sex in interspecific pistachio rootstocks.</title>
        <authorList>
            <person name="Palmer W."/>
            <person name="Jacygrad E."/>
            <person name="Sagayaradj S."/>
            <person name="Cavanaugh K."/>
            <person name="Han R."/>
            <person name="Bertier L."/>
            <person name="Beede B."/>
            <person name="Kafkas S."/>
            <person name="Golino D."/>
            <person name="Preece J."/>
            <person name="Michelmore R."/>
        </authorList>
    </citation>
    <scope>NUCLEOTIDE SEQUENCE [LARGE SCALE GENOMIC DNA]</scope>
</reference>
<evidence type="ECO:0000313" key="1">
    <source>
        <dbReference type="EMBL" id="KAJ0082378.1"/>
    </source>
</evidence>
<accession>A0ACC1A8N6</accession>
<protein>
    <submittedName>
        <fullName evidence="1">Uncharacterized protein</fullName>
    </submittedName>
</protein>